<evidence type="ECO:0000313" key="2">
    <source>
        <dbReference type="Proteomes" id="UP000326729"/>
    </source>
</evidence>
<dbReference type="EMBL" id="CABVGY010000003">
    <property type="protein sequence ID" value="VVM48041.1"/>
    <property type="molecule type" value="Genomic_DNA"/>
</dbReference>
<evidence type="ECO:0000313" key="1">
    <source>
        <dbReference type="EMBL" id="VVM48041.1"/>
    </source>
</evidence>
<dbReference type="AlphaFoldDB" id="A0A5E6PWL0"/>
<gene>
    <name evidence="1" type="ORF">PS659_00649</name>
</gene>
<accession>A0A5E6PWL0</accession>
<reference evidence="1 2" key="1">
    <citation type="submission" date="2019-09" db="EMBL/GenBank/DDBJ databases">
        <authorList>
            <person name="Chandra G."/>
            <person name="Truman W A."/>
        </authorList>
    </citation>
    <scope>NUCLEOTIDE SEQUENCE [LARGE SCALE GENOMIC DNA]</scope>
    <source>
        <strain evidence="1">PS659</strain>
    </source>
</reference>
<proteinExistence type="predicted"/>
<organism evidence="1 2">
    <name type="scientific">Pseudomonas fluorescens</name>
    <dbReference type="NCBI Taxonomy" id="294"/>
    <lineage>
        <taxon>Bacteria</taxon>
        <taxon>Pseudomonadati</taxon>
        <taxon>Pseudomonadota</taxon>
        <taxon>Gammaproteobacteria</taxon>
        <taxon>Pseudomonadales</taxon>
        <taxon>Pseudomonadaceae</taxon>
        <taxon>Pseudomonas</taxon>
    </lineage>
</organism>
<dbReference type="RefSeq" id="WP_150714811.1">
    <property type="nucleotide sequence ID" value="NZ_CABVGY010000003.1"/>
</dbReference>
<dbReference type="OrthoDB" id="6887172at2"/>
<name>A0A5E6PWL0_PSEFL</name>
<protein>
    <submittedName>
        <fullName evidence="1">Uncharacterized protein</fullName>
    </submittedName>
</protein>
<dbReference type="Proteomes" id="UP000326729">
    <property type="component" value="Unassembled WGS sequence"/>
</dbReference>
<sequence>MANRSKKVVLSVRIDPYLKAALELAASSQKEKIVKYVEVCIGFGLGVIDKKNPFSKEKDSEVKFDILFASIWSEDEVVYKLRLGFLGGDFAEFELIEIARMVINEKRFQGDFDLFGDLNGNVQALGFIAPDIKIDLDKVKAEWGVISEFAEFRKKNPSLQVDYEKYLLLAC</sequence>